<evidence type="ECO:0000313" key="1">
    <source>
        <dbReference type="EMBL" id="KAJ1128347.1"/>
    </source>
</evidence>
<protein>
    <submittedName>
        <fullName evidence="1">Uncharacterized protein</fullName>
    </submittedName>
</protein>
<keyword evidence="2" id="KW-1185">Reference proteome</keyword>
<reference evidence="1" key="1">
    <citation type="journal article" date="2022" name="bioRxiv">
        <title>Sequencing and chromosome-scale assembly of the giantPleurodeles waltlgenome.</title>
        <authorList>
            <person name="Brown T."/>
            <person name="Elewa A."/>
            <person name="Iarovenko S."/>
            <person name="Subramanian E."/>
            <person name="Araus A.J."/>
            <person name="Petzold A."/>
            <person name="Susuki M."/>
            <person name="Suzuki K.-i.T."/>
            <person name="Hayashi T."/>
            <person name="Toyoda A."/>
            <person name="Oliveira C."/>
            <person name="Osipova E."/>
            <person name="Leigh N.D."/>
            <person name="Simon A."/>
            <person name="Yun M.H."/>
        </authorList>
    </citation>
    <scope>NUCLEOTIDE SEQUENCE</scope>
    <source>
        <strain evidence="1">20211129_DDA</strain>
        <tissue evidence="1">Liver</tissue>
    </source>
</reference>
<dbReference type="AlphaFoldDB" id="A0AAV7PLS2"/>
<organism evidence="1 2">
    <name type="scientific">Pleurodeles waltl</name>
    <name type="common">Iberian ribbed newt</name>
    <dbReference type="NCBI Taxonomy" id="8319"/>
    <lineage>
        <taxon>Eukaryota</taxon>
        <taxon>Metazoa</taxon>
        <taxon>Chordata</taxon>
        <taxon>Craniata</taxon>
        <taxon>Vertebrata</taxon>
        <taxon>Euteleostomi</taxon>
        <taxon>Amphibia</taxon>
        <taxon>Batrachia</taxon>
        <taxon>Caudata</taxon>
        <taxon>Salamandroidea</taxon>
        <taxon>Salamandridae</taxon>
        <taxon>Pleurodelinae</taxon>
        <taxon>Pleurodeles</taxon>
    </lineage>
</organism>
<sequence>MLPRVRGTVNGPPAAKRLRLILDKHRREAAPRAGKQARVRGRMVPRKGEMTGPRDTTMLGVMGRYDRLYEYQALSASKNTSHRSCNTGGGPGLERGAGVTGARLRGVTALTWVGAVLNLRLPTGRHWSTDALLLPEELGAARPGEAGAPSAP</sequence>
<name>A0AAV7PLS2_PLEWA</name>
<dbReference type="Proteomes" id="UP001066276">
    <property type="component" value="Chromosome 7"/>
</dbReference>
<proteinExistence type="predicted"/>
<comment type="caution">
    <text evidence="1">The sequence shown here is derived from an EMBL/GenBank/DDBJ whole genome shotgun (WGS) entry which is preliminary data.</text>
</comment>
<accession>A0AAV7PLS2</accession>
<evidence type="ECO:0000313" key="2">
    <source>
        <dbReference type="Proteomes" id="UP001066276"/>
    </source>
</evidence>
<gene>
    <name evidence="1" type="ORF">NDU88_006726</name>
</gene>
<dbReference type="EMBL" id="JANPWB010000011">
    <property type="protein sequence ID" value="KAJ1128347.1"/>
    <property type="molecule type" value="Genomic_DNA"/>
</dbReference>